<reference evidence="14" key="1">
    <citation type="journal article" date="2015" name="Nature">
        <title>Complex archaea that bridge the gap between prokaryotes and eukaryotes.</title>
        <authorList>
            <person name="Spang A."/>
            <person name="Saw J.H."/>
            <person name="Jorgensen S.L."/>
            <person name="Zaremba-Niedzwiedzka K."/>
            <person name="Martijn J."/>
            <person name="Lind A.E."/>
            <person name="van Eijk R."/>
            <person name="Schleper C."/>
            <person name="Guy L."/>
            <person name="Ettema T.J."/>
        </authorList>
    </citation>
    <scope>NUCLEOTIDE SEQUENCE</scope>
</reference>
<feature type="non-terminal residue" evidence="14">
    <location>
        <position position="381"/>
    </location>
</feature>
<dbReference type="NCBIfam" id="NF045570">
    <property type="entry name" value="HemSynCtaAAlphapr"/>
    <property type="match status" value="1"/>
</dbReference>
<dbReference type="GO" id="GO:0046872">
    <property type="term" value="F:metal ion binding"/>
    <property type="evidence" value="ECO:0007669"/>
    <property type="project" value="UniProtKB-KW"/>
</dbReference>
<accession>A0A0F9QH69</accession>
<dbReference type="PANTHER" id="PTHR23289">
    <property type="entry name" value="CYTOCHROME C OXIDASE ASSEMBLY PROTEIN COX15"/>
    <property type="match status" value="1"/>
</dbReference>
<dbReference type="InterPro" id="IPR003780">
    <property type="entry name" value="COX15/CtaA_fam"/>
</dbReference>
<name>A0A0F9QH69_9ZZZZ</name>
<feature type="transmembrane region" description="Helical" evidence="13">
    <location>
        <begin position="37"/>
        <end position="57"/>
    </location>
</feature>
<dbReference type="GO" id="GO:0016020">
    <property type="term" value="C:membrane"/>
    <property type="evidence" value="ECO:0007669"/>
    <property type="project" value="UniProtKB-SubCell"/>
</dbReference>
<comment type="cofactor">
    <cofactor evidence="1">
        <name>heme b</name>
        <dbReference type="ChEBI" id="CHEBI:60344"/>
    </cofactor>
</comment>
<dbReference type="GO" id="GO:0120547">
    <property type="term" value="F:heme A synthase activity"/>
    <property type="evidence" value="ECO:0007669"/>
    <property type="project" value="UniProtKB-EC"/>
</dbReference>
<feature type="transmembrane region" description="Helical" evidence="13">
    <location>
        <begin position="190"/>
        <end position="207"/>
    </location>
</feature>
<dbReference type="GO" id="GO:0006784">
    <property type="term" value="P:heme A biosynthetic process"/>
    <property type="evidence" value="ECO:0007669"/>
    <property type="project" value="InterPro"/>
</dbReference>
<evidence type="ECO:0000256" key="8">
    <source>
        <dbReference type="ARBA" id="ARBA00023004"/>
    </source>
</evidence>
<comment type="caution">
    <text evidence="14">The sequence shown here is derived from an EMBL/GenBank/DDBJ whole genome shotgun (WGS) entry which is preliminary data.</text>
</comment>
<gene>
    <name evidence="14" type="ORF">LCGC14_0774820</name>
</gene>
<comment type="catalytic activity">
    <reaction evidence="12">
        <text>Fe(II)-heme o + 2 A + H2O = Fe(II)-heme a + 2 AH2</text>
        <dbReference type="Rhea" id="RHEA:63388"/>
        <dbReference type="ChEBI" id="CHEBI:13193"/>
        <dbReference type="ChEBI" id="CHEBI:15377"/>
        <dbReference type="ChEBI" id="CHEBI:17499"/>
        <dbReference type="ChEBI" id="CHEBI:60530"/>
        <dbReference type="ChEBI" id="CHEBI:61715"/>
        <dbReference type="EC" id="1.17.99.9"/>
    </reaction>
    <physiologicalReaction direction="left-to-right" evidence="12">
        <dbReference type="Rhea" id="RHEA:63389"/>
    </physiologicalReaction>
</comment>
<sequence>MAEKRKLFEEVGDGQIARPPADIGVIDRGRGGARGAIRLWLFVLFALVFVMIAVGGLTRLTDSGLSITEWKPFTGAMPPLSEADWQAEFAKYQAIDEFQVQNSWMQLSDFKAIYWWEWGHRQLGRLIGMVWALGFLWFLVRRQIPVGWTGRLVLLGGLGGLQGAIGWWMVSSGVTVGKAVLDVASYRLATHLGLAFIILGVITWYALLLGRTEKDLMQARRTKERKLFGMSTGLLHFAFLQILLGALVAGIDAGRFFIDWPLMQGQFFPPDAFNIVPAWRNFFENPGLVQFLHRMTGYLLFAFAIVVWLRGRKSAHDTTRAAFNLMLIAMVGQVGLGIFTVLNAAPVHIAIVHQALAVVLWVLILRARFLSGYPVPTSLRG</sequence>
<feature type="transmembrane region" description="Helical" evidence="13">
    <location>
        <begin position="321"/>
        <end position="341"/>
    </location>
</feature>
<keyword evidence="8" id="KW-0408">Iron</keyword>
<feature type="transmembrane region" description="Helical" evidence="13">
    <location>
        <begin position="227"/>
        <end position="251"/>
    </location>
</feature>
<evidence type="ECO:0000256" key="4">
    <source>
        <dbReference type="ARBA" id="ARBA00022692"/>
    </source>
</evidence>
<evidence type="ECO:0000256" key="11">
    <source>
        <dbReference type="ARBA" id="ARBA00044501"/>
    </source>
</evidence>
<organism evidence="14">
    <name type="scientific">marine sediment metagenome</name>
    <dbReference type="NCBI Taxonomy" id="412755"/>
    <lineage>
        <taxon>unclassified sequences</taxon>
        <taxon>metagenomes</taxon>
        <taxon>ecological metagenomes</taxon>
    </lineage>
</organism>
<evidence type="ECO:0000256" key="12">
    <source>
        <dbReference type="ARBA" id="ARBA00048044"/>
    </source>
</evidence>
<keyword evidence="9" id="KW-0350">Heme biosynthesis</keyword>
<keyword evidence="3" id="KW-1003">Cell membrane</keyword>
<keyword evidence="5" id="KW-0479">Metal-binding</keyword>
<evidence type="ECO:0000256" key="6">
    <source>
        <dbReference type="ARBA" id="ARBA00022989"/>
    </source>
</evidence>
<dbReference type="Pfam" id="PF02628">
    <property type="entry name" value="COX15-CtaA"/>
    <property type="match status" value="1"/>
</dbReference>
<dbReference type="InterPro" id="IPR054616">
    <property type="entry name" value="HemA_synt_rhodobact"/>
</dbReference>
<dbReference type="InterPro" id="IPR023754">
    <property type="entry name" value="HemeA_Synthase_type2"/>
</dbReference>
<evidence type="ECO:0000256" key="9">
    <source>
        <dbReference type="ARBA" id="ARBA00023133"/>
    </source>
</evidence>
<evidence type="ECO:0000256" key="2">
    <source>
        <dbReference type="ARBA" id="ARBA00004141"/>
    </source>
</evidence>
<comment type="pathway">
    <text evidence="11">Porphyrin-containing compound metabolism; heme A biosynthesis; heme A from heme O: step 1/1.</text>
</comment>
<proteinExistence type="inferred from homology"/>
<dbReference type="AlphaFoldDB" id="A0A0F9QH69"/>
<dbReference type="HAMAP" id="MF_01665">
    <property type="entry name" value="HemeA_synth_type2"/>
    <property type="match status" value="1"/>
</dbReference>
<evidence type="ECO:0000256" key="5">
    <source>
        <dbReference type="ARBA" id="ARBA00022723"/>
    </source>
</evidence>
<feature type="transmembrane region" description="Helical" evidence="13">
    <location>
        <begin position="291"/>
        <end position="309"/>
    </location>
</feature>
<keyword evidence="10 13" id="KW-0472">Membrane</keyword>
<feature type="transmembrane region" description="Helical" evidence="13">
    <location>
        <begin position="152"/>
        <end position="170"/>
    </location>
</feature>
<evidence type="ECO:0000256" key="13">
    <source>
        <dbReference type="SAM" id="Phobius"/>
    </source>
</evidence>
<evidence type="ECO:0000256" key="10">
    <source>
        <dbReference type="ARBA" id="ARBA00023136"/>
    </source>
</evidence>
<evidence type="ECO:0000256" key="7">
    <source>
        <dbReference type="ARBA" id="ARBA00023002"/>
    </source>
</evidence>
<evidence type="ECO:0008006" key="15">
    <source>
        <dbReference type="Google" id="ProtNLM"/>
    </source>
</evidence>
<feature type="transmembrane region" description="Helical" evidence="13">
    <location>
        <begin position="123"/>
        <end position="140"/>
    </location>
</feature>
<evidence type="ECO:0000313" key="14">
    <source>
        <dbReference type="EMBL" id="KKN36332.1"/>
    </source>
</evidence>
<protein>
    <recommendedName>
        <fullName evidence="15">Heme A synthase</fullName>
    </recommendedName>
</protein>
<keyword evidence="6 13" id="KW-1133">Transmembrane helix</keyword>
<keyword evidence="7" id="KW-0560">Oxidoreductase</keyword>
<dbReference type="EMBL" id="LAZR01001973">
    <property type="protein sequence ID" value="KKN36332.1"/>
    <property type="molecule type" value="Genomic_DNA"/>
</dbReference>
<dbReference type="PANTHER" id="PTHR23289:SF2">
    <property type="entry name" value="CYTOCHROME C OXIDASE ASSEMBLY PROTEIN COX15 HOMOLOG"/>
    <property type="match status" value="1"/>
</dbReference>
<comment type="subcellular location">
    <subcellularLocation>
        <location evidence="2">Membrane</location>
        <topology evidence="2">Multi-pass membrane protein</topology>
    </subcellularLocation>
</comment>
<keyword evidence="4 13" id="KW-0812">Transmembrane</keyword>
<feature type="transmembrane region" description="Helical" evidence="13">
    <location>
        <begin position="347"/>
        <end position="365"/>
    </location>
</feature>
<evidence type="ECO:0000256" key="3">
    <source>
        <dbReference type="ARBA" id="ARBA00022475"/>
    </source>
</evidence>
<evidence type="ECO:0000256" key="1">
    <source>
        <dbReference type="ARBA" id="ARBA00001970"/>
    </source>
</evidence>